<dbReference type="InterPro" id="IPR002404">
    <property type="entry name" value="IRS_PTB"/>
</dbReference>
<dbReference type="AlphaFoldDB" id="A0A674PA59"/>
<feature type="compositionally biased region" description="Low complexity" evidence="1">
    <location>
        <begin position="347"/>
        <end position="358"/>
    </location>
</feature>
<name>A0A674PA59_TAKRU</name>
<dbReference type="PANTHER" id="PTHR21636">
    <property type="entry name" value="PROTEIN DOK-7"/>
    <property type="match status" value="1"/>
</dbReference>
<dbReference type="PROSITE" id="PS50003">
    <property type="entry name" value="PH_DOMAIN"/>
    <property type="match status" value="1"/>
</dbReference>
<evidence type="ECO:0000259" key="3">
    <source>
        <dbReference type="PROSITE" id="PS51064"/>
    </source>
</evidence>
<keyword evidence="5" id="KW-1185">Reference proteome</keyword>
<evidence type="ECO:0000256" key="1">
    <source>
        <dbReference type="SAM" id="MobiDB-lite"/>
    </source>
</evidence>
<evidence type="ECO:0000259" key="2">
    <source>
        <dbReference type="PROSITE" id="PS50003"/>
    </source>
</evidence>
<feature type="region of interest" description="Disordered" evidence="1">
    <location>
        <begin position="505"/>
        <end position="551"/>
    </location>
</feature>
<reference evidence="4" key="3">
    <citation type="submission" date="2025-09" db="UniProtKB">
        <authorList>
            <consortium name="Ensembl"/>
        </authorList>
    </citation>
    <scope>IDENTIFICATION</scope>
</reference>
<feature type="region of interest" description="Disordered" evidence="1">
    <location>
        <begin position="291"/>
        <end position="358"/>
    </location>
</feature>
<evidence type="ECO:0000313" key="4">
    <source>
        <dbReference type="Ensembl" id="ENSTRUP00000082537.1"/>
    </source>
</evidence>
<dbReference type="Ensembl" id="ENSTRUT00000075627.1">
    <property type="protein sequence ID" value="ENSTRUP00000082537.1"/>
    <property type="gene ID" value="ENSTRUG00000023124.2"/>
</dbReference>
<sequence length="816" mass="87926">MTDSVVVEGYARLRDGKKWKTRWLVLRKPSPVADCLLLLVFKDKSDKVQGNKERLSATLEELCGLEVGPWYEGVAFTLAILCLTQTTLLGFDSKEALLAWDARLRYSLGEVHRFSVGVLPGTKLESGPATLHLCNNLLALARDVPPVIVGHWNLPDLRRYGPVPNGFVFEGGTRCGYWAGVFLLASAESEQISFLFDCIVRGISPTRGPFGLRPVLPDPSTSETSSEERLNHETLELEKRLSMLSHRSSTASYCPSAGGDDRSISGSSDTSDTSHSDCSVGSRLTIWTEPTSIQPENLGNAGAKAAAQSAEKPLPSGQGGGSQPPTKPPRQLQEIGRQSSSDSGIATGSHSSYSGSFSSYTGSLDSNTGEDYGSVFSLPPHLGQDVRPCTCLNVPGHEYQIPTSLRYLYDTPRSVLQEVGGDTKDNQPPAALGPTTEPAEGDKRSPGEGHLATADGDSPNEHFRSPSESKKSSEAPSGGHPGSCCFKTIVTICAVCGGFKGTPQTPAGTSVAPAIPEHPADQSVDKSARGPGAASESGVTARNPREGSPLLKGGGFLADLFSFPTDRRPEAKINGLNLYESMSRRYGNRSRLPSRDSAAIYENCLKCVAALCRRPPRVAPADVFGSVPRSREHEAAANQEPRCQISGEEPQSEDGPRGEDKRLGSKEERRRADPAYEIMESRAPERNSEAEERKYELMGGCGQRFLQESEGRVFVFPPEAPLPERPQGDGGATYVNIPISPTSKRQLNYMELELQETGAGTRVTASHPPSQRKSSTKYAQIDITATETAHKVGTQHALGRQEGLHTLELRRKAPPH</sequence>
<dbReference type="InParanoid" id="A0A674PA59"/>
<dbReference type="SUPFAM" id="SSF50729">
    <property type="entry name" value="PH domain-like"/>
    <property type="match status" value="2"/>
</dbReference>
<feature type="region of interest" description="Disordered" evidence="1">
    <location>
        <begin position="758"/>
        <end position="777"/>
    </location>
</feature>
<dbReference type="SMART" id="SM01244">
    <property type="entry name" value="IRS"/>
    <property type="match status" value="1"/>
</dbReference>
<dbReference type="CDD" id="cd14677">
    <property type="entry name" value="PH_DOK7"/>
    <property type="match status" value="1"/>
</dbReference>
<feature type="region of interest" description="Disordered" evidence="1">
    <location>
        <begin position="623"/>
        <end position="690"/>
    </location>
</feature>
<feature type="compositionally biased region" description="Low complexity" evidence="1">
    <location>
        <begin position="301"/>
        <end position="316"/>
    </location>
</feature>
<dbReference type="Gene3D" id="2.30.29.30">
    <property type="entry name" value="Pleckstrin-homology domain (PH domain)/Phosphotyrosine-binding domain (PTB)"/>
    <property type="match status" value="2"/>
</dbReference>
<feature type="compositionally biased region" description="Polar residues" evidence="1">
    <location>
        <begin position="763"/>
        <end position="777"/>
    </location>
</feature>
<dbReference type="OMA" id="QPVINCE"/>
<dbReference type="GeneID" id="724073"/>
<feature type="region of interest" description="Disordered" evidence="1">
    <location>
        <begin position="210"/>
        <end position="232"/>
    </location>
</feature>
<dbReference type="GeneTree" id="ENSGT00390000015386"/>
<dbReference type="InterPro" id="IPR011993">
    <property type="entry name" value="PH-like_dom_sf"/>
</dbReference>
<dbReference type="InterPro" id="IPR001849">
    <property type="entry name" value="PH_domain"/>
</dbReference>
<dbReference type="GO" id="GO:0007528">
    <property type="term" value="P:neuromuscular junction development"/>
    <property type="evidence" value="ECO:0007669"/>
    <property type="project" value="TreeGrafter"/>
</dbReference>
<feature type="region of interest" description="Disordered" evidence="1">
    <location>
        <begin position="418"/>
        <end position="479"/>
    </location>
</feature>
<feature type="compositionally biased region" description="Polar residues" evidence="1">
    <location>
        <begin position="336"/>
        <end position="346"/>
    </location>
</feature>
<dbReference type="PANTHER" id="PTHR21636:SF2">
    <property type="entry name" value="PROTEIN DOK-7"/>
    <property type="match status" value="1"/>
</dbReference>
<accession>A0A674PA59</accession>
<dbReference type="InterPro" id="IPR037748">
    <property type="entry name" value="Dok-7_PTB"/>
</dbReference>
<feature type="domain" description="PH" evidence="2">
    <location>
        <begin position="4"/>
        <end position="109"/>
    </location>
</feature>
<dbReference type="RefSeq" id="XP_011604948.2">
    <property type="nucleotide sequence ID" value="XM_011606646.2"/>
</dbReference>
<protein>
    <submittedName>
        <fullName evidence="4">Docking protein 7</fullName>
    </submittedName>
</protein>
<feature type="compositionally biased region" description="Basic and acidic residues" evidence="1">
    <location>
        <begin position="459"/>
        <end position="473"/>
    </location>
</feature>
<feature type="compositionally biased region" description="Basic and acidic residues" evidence="1">
    <location>
        <begin position="654"/>
        <end position="690"/>
    </location>
</feature>
<reference evidence="4 5" key="1">
    <citation type="journal article" date="2011" name="Genome Biol. Evol.">
        <title>Integration of the genetic map and genome assembly of fugu facilitates insights into distinct features of genome evolution in teleosts and mammals.</title>
        <authorList>
            <person name="Kai W."/>
            <person name="Kikuchi K."/>
            <person name="Tohari S."/>
            <person name="Chew A.K."/>
            <person name="Tay A."/>
            <person name="Fujiwara A."/>
            <person name="Hosoya S."/>
            <person name="Suetake H."/>
            <person name="Naruse K."/>
            <person name="Brenner S."/>
            <person name="Suzuki Y."/>
            <person name="Venkatesh B."/>
        </authorList>
    </citation>
    <scope>NUCLEOTIDE SEQUENCE [LARGE SCALE GENOMIC DNA]</scope>
</reference>
<dbReference type="InterPro" id="IPR037746">
    <property type="entry name" value="Dok-7"/>
</dbReference>
<dbReference type="GO" id="GO:0019901">
    <property type="term" value="F:protein kinase binding"/>
    <property type="evidence" value="ECO:0007669"/>
    <property type="project" value="InterPro"/>
</dbReference>
<reference evidence="4" key="2">
    <citation type="submission" date="2025-08" db="UniProtKB">
        <authorList>
            <consortium name="Ensembl"/>
        </authorList>
    </citation>
    <scope>IDENTIFICATION</scope>
</reference>
<feature type="region of interest" description="Disordered" evidence="1">
    <location>
        <begin position="249"/>
        <end position="279"/>
    </location>
</feature>
<dbReference type="CDD" id="cd13165">
    <property type="entry name" value="PTB_DOK7"/>
    <property type="match status" value="1"/>
</dbReference>
<dbReference type="InterPro" id="IPR037747">
    <property type="entry name" value="Dok-7_PH"/>
</dbReference>
<organism evidence="4 5">
    <name type="scientific">Takifugu rubripes</name>
    <name type="common">Japanese pufferfish</name>
    <name type="synonym">Fugu rubripes</name>
    <dbReference type="NCBI Taxonomy" id="31033"/>
    <lineage>
        <taxon>Eukaryota</taxon>
        <taxon>Metazoa</taxon>
        <taxon>Chordata</taxon>
        <taxon>Craniata</taxon>
        <taxon>Vertebrata</taxon>
        <taxon>Euteleostomi</taxon>
        <taxon>Actinopterygii</taxon>
        <taxon>Neopterygii</taxon>
        <taxon>Teleostei</taxon>
        <taxon>Neoteleostei</taxon>
        <taxon>Acanthomorphata</taxon>
        <taxon>Eupercaria</taxon>
        <taxon>Tetraodontiformes</taxon>
        <taxon>Tetradontoidea</taxon>
        <taxon>Tetraodontidae</taxon>
        <taxon>Takifugu</taxon>
    </lineage>
</organism>
<dbReference type="Proteomes" id="UP000005226">
    <property type="component" value="Chromosome 8"/>
</dbReference>
<proteinExistence type="predicted"/>
<feature type="compositionally biased region" description="Low complexity" evidence="1">
    <location>
        <begin position="264"/>
        <end position="279"/>
    </location>
</feature>
<feature type="domain" description="IRS-type PTB" evidence="3">
    <location>
        <begin position="105"/>
        <end position="210"/>
    </location>
</feature>
<dbReference type="PROSITE" id="PS51064">
    <property type="entry name" value="IRS_PTB"/>
    <property type="match status" value="1"/>
</dbReference>
<feature type="compositionally biased region" description="Basic and acidic residues" evidence="1">
    <location>
        <begin position="518"/>
        <end position="528"/>
    </location>
</feature>
<feature type="region of interest" description="Disordered" evidence="1">
    <location>
        <begin position="790"/>
        <end position="816"/>
    </location>
</feature>
<evidence type="ECO:0000313" key="5">
    <source>
        <dbReference type="Proteomes" id="UP000005226"/>
    </source>
</evidence>
<gene>
    <name evidence="4" type="primary">dok7</name>
</gene>
<feature type="compositionally biased region" description="Basic and acidic residues" evidence="1">
    <location>
        <begin position="802"/>
        <end position="816"/>
    </location>
</feature>
<dbReference type="OrthoDB" id="6537982at2759"/>